<feature type="transmembrane region" description="Helical" evidence="1">
    <location>
        <begin position="25"/>
        <end position="49"/>
    </location>
</feature>
<feature type="non-terminal residue" evidence="2">
    <location>
        <position position="1"/>
    </location>
</feature>
<evidence type="ECO:0000313" key="2">
    <source>
        <dbReference type="EMBL" id="JAP11211.1"/>
    </source>
</evidence>
<keyword evidence="1" id="KW-1133">Transmembrane helix</keyword>
<name>A0A0V0GVH5_SOLCH</name>
<reference evidence="2" key="1">
    <citation type="submission" date="2015-12" db="EMBL/GenBank/DDBJ databases">
        <title>Gene expression during late stages of embryo sac development: a critical building block for successful pollen-pistil interactions.</title>
        <authorList>
            <person name="Liu Y."/>
            <person name="Joly V."/>
            <person name="Sabar M."/>
            <person name="Matton D.P."/>
        </authorList>
    </citation>
    <scope>NUCLEOTIDE SEQUENCE</scope>
</reference>
<keyword evidence="1" id="KW-0812">Transmembrane</keyword>
<accession>A0A0V0GVH5</accession>
<proteinExistence type="predicted"/>
<organism evidence="2">
    <name type="scientific">Solanum chacoense</name>
    <name type="common">Chaco potato</name>
    <dbReference type="NCBI Taxonomy" id="4108"/>
    <lineage>
        <taxon>Eukaryota</taxon>
        <taxon>Viridiplantae</taxon>
        <taxon>Streptophyta</taxon>
        <taxon>Embryophyta</taxon>
        <taxon>Tracheophyta</taxon>
        <taxon>Spermatophyta</taxon>
        <taxon>Magnoliopsida</taxon>
        <taxon>eudicotyledons</taxon>
        <taxon>Gunneridae</taxon>
        <taxon>Pentapetalae</taxon>
        <taxon>asterids</taxon>
        <taxon>lamiids</taxon>
        <taxon>Solanales</taxon>
        <taxon>Solanaceae</taxon>
        <taxon>Solanoideae</taxon>
        <taxon>Solaneae</taxon>
        <taxon>Solanum</taxon>
    </lineage>
</organism>
<protein>
    <submittedName>
        <fullName evidence="2">Putative ovule protein</fullName>
    </submittedName>
</protein>
<sequence length="68" mass="8147">GYERLWNYRILDKDMHHRIQNSRDIYIFHPFSGQIMVMFVGYGSTFIIYNPKDDSLKYPKVLTIMSGE</sequence>
<keyword evidence="1" id="KW-0472">Membrane</keyword>
<evidence type="ECO:0000256" key="1">
    <source>
        <dbReference type="SAM" id="Phobius"/>
    </source>
</evidence>
<dbReference type="EMBL" id="GEDG01031730">
    <property type="protein sequence ID" value="JAP11211.1"/>
    <property type="molecule type" value="Transcribed_RNA"/>
</dbReference>
<dbReference type="AlphaFoldDB" id="A0A0V0GVH5"/>